<dbReference type="PANTHER" id="PTHR11699">
    <property type="entry name" value="ALDEHYDE DEHYDROGENASE-RELATED"/>
    <property type="match status" value="1"/>
</dbReference>
<dbReference type="FunFam" id="3.40.605.10:FF:000026">
    <property type="entry name" value="Aldehyde dehydrogenase, putative"/>
    <property type="match status" value="1"/>
</dbReference>
<dbReference type="FunFam" id="3.40.309.10:FF:000012">
    <property type="entry name" value="Betaine aldehyde dehydrogenase"/>
    <property type="match status" value="1"/>
</dbReference>
<reference evidence="11" key="1">
    <citation type="submission" date="2020-11" db="EMBL/GenBank/DDBJ databases">
        <title>Bacterial whole genome sequence for Caenimonas sp. DR4.4.</title>
        <authorList>
            <person name="Le V."/>
            <person name="Ko S.-R."/>
            <person name="Ahn C.-Y."/>
            <person name="Oh H.-M."/>
        </authorList>
    </citation>
    <scope>NUCLEOTIDE SEQUENCE</scope>
    <source>
        <strain evidence="11">DR4.4</strain>
    </source>
</reference>
<name>A0A931H0V3_9BURK</name>
<keyword evidence="12" id="KW-1185">Reference proteome</keyword>
<sequence length="480" mass="51407">MRERYEHFIGGEWVTPAGGDYFEGINPSTGEKLGRYARGNAADVDRAVRAAQSAQVQWAAVDAFKRGQILQKVAQLLRQNRDRLAMLDSLDVGKPLASALNDVEVCARYFEFYAGLADKIHGETIPAPGKHLVYTVREPYGVIGQITAWNAPMGQTGRSAAPAFAAGNTIVIKPAEQTNLSIFEFVAICIEAGMPPGAFNVVTGFGGEAGNALVSHPLVRKINFTGSADTGKLVMAAAAKRIVPVSLELGGKSPFIVFEDADIEAAAKSAAFTLSRNAGQVCSAGTRHLVHRSIADKFVARFASHLKEVTIGPGPDNLEMGPVVSGEQLDRILGYIELGRKEGATLACGGRRLTEGRLAQGFFVEPTIFTNVDNGMRIAREEIFGPVSCVIPFDTEAQALEIANDTDFGLASAVWTRDVSRAHRVAGKLQAGQVYINNYHGVGVEAPFGGFKQSGIGREKGVEAMHYYTQVKTVILPLEG</sequence>
<dbReference type="FunFam" id="3.40.605.10:FF:000007">
    <property type="entry name" value="NAD/NADP-dependent betaine aldehyde dehydrogenase"/>
    <property type="match status" value="1"/>
</dbReference>
<dbReference type="InterPro" id="IPR016162">
    <property type="entry name" value="Ald_DH_N"/>
</dbReference>
<evidence type="ECO:0000259" key="10">
    <source>
        <dbReference type="Pfam" id="PF00171"/>
    </source>
</evidence>
<protein>
    <recommendedName>
        <fullName evidence="6">4-(hydroxymethyl)benzenesulfonate dehydrogenase</fullName>
        <ecNumber evidence="6">1.1.1.257</ecNumber>
    </recommendedName>
    <alternativeName>
        <fullName evidence="7">Toluenesulfonate aldehyde dehydrogenase TsaD</fullName>
    </alternativeName>
</protein>
<proteinExistence type="inferred from homology"/>
<gene>
    <name evidence="11" type="ORF">I5803_00045</name>
</gene>
<dbReference type="EMBL" id="JADWYS010000001">
    <property type="protein sequence ID" value="MBG9386399.1"/>
    <property type="molecule type" value="Genomic_DNA"/>
</dbReference>
<evidence type="ECO:0000256" key="2">
    <source>
        <dbReference type="ARBA" id="ARBA00011738"/>
    </source>
</evidence>
<evidence type="ECO:0000313" key="12">
    <source>
        <dbReference type="Proteomes" id="UP000651050"/>
    </source>
</evidence>
<organism evidence="11 12">
    <name type="scientific">Caenimonas aquaedulcis</name>
    <dbReference type="NCBI Taxonomy" id="2793270"/>
    <lineage>
        <taxon>Bacteria</taxon>
        <taxon>Pseudomonadati</taxon>
        <taxon>Pseudomonadota</taxon>
        <taxon>Betaproteobacteria</taxon>
        <taxon>Burkholderiales</taxon>
        <taxon>Comamonadaceae</taxon>
        <taxon>Caenimonas</taxon>
    </lineage>
</organism>
<dbReference type="InterPro" id="IPR016161">
    <property type="entry name" value="Ald_DH/histidinol_DH"/>
</dbReference>
<evidence type="ECO:0000256" key="8">
    <source>
        <dbReference type="PROSITE-ProRule" id="PRU10007"/>
    </source>
</evidence>
<dbReference type="GO" id="GO:0016620">
    <property type="term" value="F:oxidoreductase activity, acting on the aldehyde or oxo group of donors, NAD or NADP as acceptor"/>
    <property type="evidence" value="ECO:0007669"/>
    <property type="project" value="InterPro"/>
</dbReference>
<feature type="domain" description="Aldehyde dehydrogenase" evidence="10">
    <location>
        <begin position="13"/>
        <end position="474"/>
    </location>
</feature>
<dbReference type="InterPro" id="IPR029510">
    <property type="entry name" value="Ald_DH_CS_GLU"/>
</dbReference>
<feature type="active site" evidence="8">
    <location>
        <position position="248"/>
    </location>
</feature>
<dbReference type="InterPro" id="IPR016163">
    <property type="entry name" value="Ald_DH_C"/>
</dbReference>
<comment type="similarity">
    <text evidence="1 9">Belongs to the aldehyde dehydrogenase family.</text>
</comment>
<evidence type="ECO:0000256" key="3">
    <source>
        <dbReference type="ARBA" id="ARBA00023002"/>
    </source>
</evidence>
<comment type="catalytic activity">
    <reaction evidence="4">
        <text>4-(hydroxymethyl)benzenesulfonate + NAD(+) = 4-formylbenzenesulfonate + NADH + H(+)</text>
        <dbReference type="Rhea" id="RHEA:24412"/>
        <dbReference type="ChEBI" id="CHEBI:11944"/>
        <dbReference type="ChEBI" id="CHEBI:11987"/>
        <dbReference type="ChEBI" id="CHEBI:15378"/>
        <dbReference type="ChEBI" id="CHEBI:57540"/>
        <dbReference type="ChEBI" id="CHEBI:57945"/>
        <dbReference type="EC" id="1.1.1.257"/>
    </reaction>
</comment>
<evidence type="ECO:0000256" key="4">
    <source>
        <dbReference type="ARBA" id="ARBA00051407"/>
    </source>
</evidence>
<dbReference type="Gene3D" id="3.40.309.10">
    <property type="entry name" value="Aldehyde Dehydrogenase, Chain A, domain 2"/>
    <property type="match status" value="1"/>
</dbReference>
<comment type="subunit">
    <text evidence="2">Homodimer.</text>
</comment>
<evidence type="ECO:0000256" key="6">
    <source>
        <dbReference type="ARBA" id="ARBA00066857"/>
    </source>
</evidence>
<comment type="caution">
    <text evidence="11">The sequence shown here is derived from an EMBL/GenBank/DDBJ whole genome shotgun (WGS) entry which is preliminary data.</text>
</comment>
<dbReference type="InterPro" id="IPR015590">
    <property type="entry name" value="Aldehyde_DH_dom"/>
</dbReference>
<dbReference type="SUPFAM" id="SSF53720">
    <property type="entry name" value="ALDH-like"/>
    <property type="match status" value="1"/>
</dbReference>
<evidence type="ECO:0000313" key="11">
    <source>
        <dbReference type="EMBL" id="MBG9386399.1"/>
    </source>
</evidence>
<dbReference type="Pfam" id="PF00171">
    <property type="entry name" value="Aldedh"/>
    <property type="match status" value="1"/>
</dbReference>
<dbReference type="GO" id="GO:0018462">
    <property type="term" value="F:4-(hydroxymethyl)benzenesulfonate dehydrogenase activity"/>
    <property type="evidence" value="ECO:0007669"/>
    <property type="project" value="UniProtKB-EC"/>
</dbReference>
<dbReference type="AlphaFoldDB" id="A0A931H0V3"/>
<dbReference type="Gene3D" id="3.40.605.10">
    <property type="entry name" value="Aldehyde Dehydrogenase, Chain A, domain 1"/>
    <property type="match status" value="1"/>
</dbReference>
<evidence type="ECO:0000256" key="5">
    <source>
        <dbReference type="ARBA" id="ARBA00056807"/>
    </source>
</evidence>
<evidence type="ECO:0000256" key="1">
    <source>
        <dbReference type="ARBA" id="ARBA00009986"/>
    </source>
</evidence>
<comment type="function">
    <text evidence="5">Involved in the toluene-4-sulfonate degradation pathway. Does not discriminate between the sulfonate and the carboxyl substituents and can also be involved in the p-toluenecarboxylate degradation pathway.</text>
</comment>
<evidence type="ECO:0000256" key="7">
    <source>
        <dbReference type="ARBA" id="ARBA00079883"/>
    </source>
</evidence>
<dbReference type="EC" id="1.1.1.257" evidence="6"/>
<evidence type="ECO:0000256" key="9">
    <source>
        <dbReference type="RuleBase" id="RU003345"/>
    </source>
</evidence>
<dbReference type="Proteomes" id="UP000651050">
    <property type="component" value="Unassembled WGS sequence"/>
</dbReference>
<accession>A0A931H0V3</accession>
<keyword evidence="3 9" id="KW-0560">Oxidoreductase</keyword>
<dbReference type="PROSITE" id="PS00687">
    <property type="entry name" value="ALDEHYDE_DEHYDR_GLU"/>
    <property type="match status" value="1"/>
</dbReference>